<evidence type="ECO:0000259" key="2">
    <source>
        <dbReference type="Pfam" id="PF24865"/>
    </source>
</evidence>
<feature type="compositionally biased region" description="Pro residues" evidence="1">
    <location>
        <begin position="292"/>
        <end position="316"/>
    </location>
</feature>
<organism evidence="3 4">
    <name type="scientific">Rhododendron griersonianum</name>
    <dbReference type="NCBI Taxonomy" id="479676"/>
    <lineage>
        <taxon>Eukaryota</taxon>
        <taxon>Viridiplantae</taxon>
        <taxon>Streptophyta</taxon>
        <taxon>Embryophyta</taxon>
        <taxon>Tracheophyta</taxon>
        <taxon>Spermatophyta</taxon>
        <taxon>Magnoliopsida</taxon>
        <taxon>eudicotyledons</taxon>
        <taxon>Gunneridae</taxon>
        <taxon>Pentapetalae</taxon>
        <taxon>asterids</taxon>
        <taxon>Ericales</taxon>
        <taxon>Ericaceae</taxon>
        <taxon>Ericoideae</taxon>
        <taxon>Rhodoreae</taxon>
        <taxon>Rhododendron</taxon>
    </lineage>
</organism>
<dbReference type="PANTHER" id="PTHR34366">
    <property type="entry name" value="OS07G0289901 PROTEIN-RELATED"/>
    <property type="match status" value="1"/>
</dbReference>
<dbReference type="EMBL" id="JACTNZ010000004">
    <property type="protein sequence ID" value="KAG5555213.1"/>
    <property type="molecule type" value="Genomic_DNA"/>
</dbReference>
<feature type="region of interest" description="Disordered" evidence="1">
    <location>
        <begin position="50"/>
        <end position="109"/>
    </location>
</feature>
<dbReference type="PANTHER" id="PTHR34366:SF2">
    <property type="entry name" value="OS07G0289901 PROTEIN"/>
    <property type="match status" value="1"/>
</dbReference>
<keyword evidence="4" id="KW-1185">Reference proteome</keyword>
<feature type="region of interest" description="Disordered" evidence="1">
    <location>
        <begin position="281"/>
        <end position="325"/>
    </location>
</feature>
<dbReference type="AlphaFoldDB" id="A0AAV6KT45"/>
<gene>
    <name evidence="3" type="ORF">RHGRI_012679</name>
</gene>
<reference evidence="3" key="1">
    <citation type="submission" date="2020-08" db="EMBL/GenBank/DDBJ databases">
        <title>Plant Genome Project.</title>
        <authorList>
            <person name="Zhang R.-G."/>
        </authorList>
    </citation>
    <scope>NUCLEOTIDE SEQUENCE</scope>
    <source>
        <strain evidence="3">WSP0</strain>
        <tissue evidence="3">Leaf</tissue>
    </source>
</reference>
<evidence type="ECO:0000256" key="1">
    <source>
        <dbReference type="SAM" id="MobiDB-lite"/>
    </source>
</evidence>
<sequence length="325" mass="34242">MLLCYLVPVMAFIVTVKHQLFALSLIIVFVFNGKLGNAVFEVIPSNGAQSGSQNGGQSGGGQTGQFGGGGQTGQFGGGQSGGGQTGQFGGAQSGGGQTGQFGGQIGGQAGGSVEDPTPIVAKALLCFDDNYVYSSCQESYRLTESGDLHVPHEDTDQFCEGPCVTETHLVLNCIGSVMSHFEFYNKATIQDVSETIKDGCGFGNQRGNFNVAEHVQEDNSGGDKITTRMVAAGFVLMILVQDPLGLLRYPPGLGTSPWHKDDGGTSPCHRLPTTRRPLIVHLNPSNDGPTHALPPPPPPWPQGRVRLPPPPALLPRPPRRRPLST</sequence>
<dbReference type="Pfam" id="PF24865">
    <property type="entry name" value="DUF7731"/>
    <property type="match status" value="1"/>
</dbReference>
<feature type="compositionally biased region" description="Gly residues" evidence="1">
    <location>
        <begin position="53"/>
        <end position="109"/>
    </location>
</feature>
<dbReference type="Proteomes" id="UP000823749">
    <property type="component" value="Chromosome 4"/>
</dbReference>
<protein>
    <recommendedName>
        <fullName evidence="2">DUF7731 domain-containing protein</fullName>
    </recommendedName>
</protein>
<name>A0AAV6KT45_9ERIC</name>
<proteinExistence type="predicted"/>
<accession>A0AAV6KT45</accession>
<evidence type="ECO:0000313" key="4">
    <source>
        <dbReference type="Proteomes" id="UP000823749"/>
    </source>
</evidence>
<comment type="caution">
    <text evidence="3">The sequence shown here is derived from an EMBL/GenBank/DDBJ whole genome shotgun (WGS) entry which is preliminary data.</text>
</comment>
<evidence type="ECO:0000313" key="3">
    <source>
        <dbReference type="EMBL" id="KAG5555213.1"/>
    </source>
</evidence>
<dbReference type="InterPro" id="IPR056633">
    <property type="entry name" value="DUF7731"/>
</dbReference>
<feature type="domain" description="DUF7731" evidence="2">
    <location>
        <begin position="117"/>
        <end position="216"/>
    </location>
</feature>